<sequence length="244" mass="28161">MTRNKQQGKIVSFVTRLYEGRGTRPSRLLECIYHVAHPITHLCGTHPLPAEAHLPALHVFLANNQYLAVSARACLSDLGTQRPCRGIHIHGQAGRIDHIIARRSRTFNPNKDVADLFSPTQYRLRRVDREDDGLPWVQPERPFPIVGLDKKRHQSLHGSEDCAVYHHRPHRAIFGKQFRVLGRLASRFVFWSRGLILELESLRQLEVKLDCRRLMFLSIRVLQDDVDLWPVERPVSFIDAPFHA</sequence>
<organism evidence="1 2">
    <name type="scientific">Tolypocladium capitatum</name>
    <dbReference type="NCBI Taxonomy" id="45235"/>
    <lineage>
        <taxon>Eukaryota</taxon>
        <taxon>Fungi</taxon>
        <taxon>Dikarya</taxon>
        <taxon>Ascomycota</taxon>
        <taxon>Pezizomycotina</taxon>
        <taxon>Sordariomycetes</taxon>
        <taxon>Hypocreomycetidae</taxon>
        <taxon>Hypocreales</taxon>
        <taxon>Ophiocordycipitaceae</taxon>
        <taxon>Tolypocladium</taxon>
    </lineage>
</organism>
<comment type="caution">
    <text evidence="1">The sequence shown here is derived from an EMBL/GenBank/DDBJ whole genome shotgun (WGS) entry which is preliminary data.</text>
</comment>
<accession>A0A2K3QL70</accession>
<protein>
    <submittedName>
        <fullName evidence="1">Uncharacterized protein</fullName>
    </submittedName>
</protein>
<dbReference type="EMBL" id="NRSZ01000280">
    <property type="protein sequence ID" value="PNY28284.1"/>
    <property type="molecule type" value="Genomic_DNA"/>
</dbReference>
<keyword evidence="2" id="KW-1185">Reference proteome</keyword>
<dbReference type="Proteomes" id="UP000236621">
    <property type="component" value="Unassembled WGS sequence"/>
</dbReference>
<proteinExistence type="predicted"/>
<name>A0A2K3QL70_9HYPO</name>
<evidence type="ECO:0000313" key="2">
    <source>
        <dbReference type="Proteomes" id="UP000236621"/>
    </source>
</evidence>
<evidence type="ECO:0000313" key="1">
    <source>
        <dbReference type="EMBL" id="PNY28284.1"/>
    </source>
</evidence>
<reference evidence="1 2" key="1">
    <citation type="submission" date="2017-08" db="EMBL/GenBank/DDBJ databases">
        <title>Harnessing the power of phylogenomics to disentangle the directionality and signatures of interkingdom host jumping in the parasitic fungal genus Tolypocladium.</title>
        <authorList>
            <person name="Quandt C.A."/>
            <person name="Patterson W."/>
            <person name="Spatafora J.W."/>
        </authorList>
    </citation>
    <scope>NUCLEOTIDE SEQUENCE [LARGE SCALE GENOMIC DNA]</scope>
    <source>
        <strain evidence="1 2">CBS 113982</strain>
    </source>
</reference>
<dbReference type="OrthoDB" id="10332028at2759"/>
<dbReference type="AlphaFoldDB" id="A0A2K3QL70"/>
<gene>
    <name evidence="1" type="ORF">TCAP_01788</name>
</gene>